<keyword evidence="6" id="KW-1185">Reference proteome</keyword>
<evidence type="ECO:0000256" key="2">
    <source>
        <dbReference type="ARBA" id="ARBA00022857"/>
    </source>
</evidence>
<dbReference type="PANTHER" id="PTHR47706">
    <property type="entry name" value="NMRA-LIKE FAMILY PROTEIN"/>
    <property type="match status" value="1"/>
</dbReference>
<comment type="caution">
    <text evidence="5">The sequence shown here is derived from an EMBL/GenBank/DDBJ whole genome shotgun (WGS) entry which is preliminary data.</text>
</comment>
<sequence>MAKSQRIAVAGGSGGAGRYIVNALLAVRDKYNLYIIVLSRSSSSPITIPGHTASAEVVQVDYADSAQLESVIRTHEIDTIISNLVNPDLSQFSAIQEVLLRAALNVPSFRRFVPSEHAFDSESLDPEYNFYACKLPILQTLRQLKAEHPHLEWTKFLPGAFSNYFAFGSGNEDQAMTYLVRHPVRVDPSTLKAEIPGDGERKMYFTAAEDFGSFAAEATQLDRWPEELNMVGDKKSYNEIVAILEDVLGKKFEVHYKTKEFILSVMNVPAQGWSDYVHLADLCVISGGGEQIQVSNELFPEVKPMTIREFVQKWWDYVSQRVTYLNREAVFYNDSLPSLQGSLVPRHYGVWQSDATEFAGVMRCEILEYCGRNLLKSQEWSAHKQIVLSEIKSLKPQKNSTTGASTTVSSTPLYFHVMCCGENPTKNQSSSISPSQGTLWTVLDGSHFARRKNGHGR</sequence>
<dbReference type="Gene3D" id="3.40.50.720">
    <property type="entry name" value="NAD(P)-binding Rossmann-like Domain"/>
    <property type="match status" value="1"/>
</dbReference>
<dbReference type="AlphaFoldDB" id="A0AAW0DXH1"/>
<dbReference type="GO" id="GO:0016491">
    <property type="term" value="F:oxidoreductase activity"/>
    <property type="evidence" value="ECO:0007669"/>
    <property type="project" value="UniProtKB-KW"/>
</dbReference>
<accession>A0AAW0DXH1</accession>
<evidence type="ECO:0000313" key="5">
    <source>
        <dbReference type="EMBL" id="KAK7056242.1"/>
    </source>
</evidence>
<feature type="domain" description="NmrA-like" evidence="4">
    <location>
        <begin position="4"/>
        <end position="310"/>
    </location>
</feature>
<protein>
    <recommendedName>
        <fullName evidence="4">NmrA-like domain-containing protein</fullName>
    </recommendedName>
</protein>
<gene>
    <name evidence="5" type="ORF">VNI00_002794</name>
</gene>
<evidence type="ECO:0000313" key="6">
    <source>
        <dbReference type="Proteomes" id="UP001383192"/>
    </source>
</evidence>
<evidence type="ECO:0000256" key="3">
    <source>
        <dbReference type="ARBA" id="ARBA00023002"/>
    </source>
</evidence>
<dbReference type="InterPro" id="IPR008030">
    <property type="entry name" value="NmrA-like"/>
</dbReference>
<dbReference type="Pfam" id="PF05368">
    <property type="entry name" value="NmrA"/>
    <property type="match status" value="1"/>
</dbReference>
<dbReference type="SUPFAM" id="SSF51735">
    <property type="entry name" value="NAD(P)-binding Rossmann-fold domains"/>
    <property type="match status" value="1"/>
</dbReference>
<dbReference type="InterPro" id="IPR036291">
    <property type="entry name" value="NAD(P)-bd_dom_sf"/>
</dbReference>
<organism evidence="5 6">
    <name type="scientific">Paramarasmius palmivorus</name>
    <dbReference type="NCBI Taxonomy" id="297713"/>
    <lineage>
        <taxon>Eukaryota</taxon>
        <taxon>Fungi</taxon>
        <taxon>Dikarya</taxon>
        <taxon>Basidiomycota</taxon>
        <taxon>Agaricomycotina</taxon>
        <taxon>Agaricomycetes</taxon>
        <taxon>Agaricomycetidae</taxon>
        <taxon>Agaricales</taxon>
        <taxon>Marasmiineae</taxon>
        <taxon>Marasmiaceae</taxon>
        <taxon>Paramarasmius</taxon>
    </lineage>
</organism>
<dbReference type="InterPro" id="IPR051609">
    <property type="entry name" value="NmrA/Isoflavone_reductase-like"/>
</dbReference>
<comment type="similarity">
    <text evidence="1">Belongs to the NmrA-type oxidoreductase family. Isoflavone reductase subfamily.</text>
</comment>
<reference evidence="5 6" key="1">
    <citation type="submission" date="2024-01" db="EMBL/GenBank/DDBJ databases">
        <title>A draft genome for a cacao thread blight-causing isolate of Paramarasmius palmivorus.</title>
        <authorList>
            <person name="Baruah I.K."/>
            <person name="Bukari Y."/>
            <person name="Amoako-Attah I."/>
            <person name="Meinhardt L.W."/>
            <person name="Bailey B.A."/>
            <person name="Cohen S.P."/>
        </authorList>
    </citation>
    <scope>NUCLEOTIDE SEQUENCE [LARGE SCALE GENOMIC DNA]</scope>
    <source>
        <strain evidence="5 6">GH-12</strain>
    </source>
</reference>
<proteinExistence type="inferred from homology"/>
<keyword evidence="2" id="KW-0521">NADP</keyword>
<keyword evidence="3" id="KW-0560">Oxidoreductase</keyword>
<dbReference type="Proteomes" id="UP001383192">
    <property type="component" value="Unassembled WGS sequence"/>
</dbReference>
<dbReference type="Gene3D" id="3.90.25.10">
    <property type="entry name" value="UDP-galactose 4-epimerase, domain 1"/>
    <property type="match status" value="1"/>
</dbReference>
<dbReference type="EMBL" id="JAYKXP010000007">
    <property type="protein sequence ID" value="KAK7056242.1"/>
    <property type="molecule type" value="Genomic_DNA"/>
</dbReference>
<evidence type="ECO:0000256" key="1">
    <source>
        <dbReference type="ARBA" id="ARBA00005725"/>
    </source>
</evidence>
<name>A0AAW0DXH1_9AGAR</name>
<dbReference type="PANTHER" id="PTHR47706:SF4">
    <property type="entry name" value="NMRA-LIKE DOMAIN-CONTAINING PROTEIN"/>
    <property type="match status" value="1"/>
</dbReference>
<evidence type="ECO:0000259" key="4">
    <source>
        <dbReference type="Pfam" id="PF05368"/>
    </source>
</evidence>